<organism evidence="1 2">
    <name type="scientific">Flavobacterium supellecticarium</name>
    <dbReference type="NCBI Taxonomy" id="2565924"/>
    <lineage>
        <taxon>Bacteria</taxon>
        <taxon>Pseudomonadati</taxon>
        <taxon>Bacteroidota</taxon>
        <taxon>Flavobacteriia</taxon>
        <taxon>Flavobacteriales</taxon>
        <taxon>Flavobacteriaceae</taxon>
        <taxon>Flavobacterium</taxon>
    </lineage>
</organism>
<dbReference type="InterPro" id="IPR024422">
    <property type="entry name" value="Protein_unknown_function_OB"/>
</dbReference>
<dbReference type="Pfam" id="PF12869">
    <property type="entry name" value="tRNA_anti-like"/>
    <property type="match status" value="1"/>
</dbReference>
<keyword evidence="2" id="KW-1185">Reference proteome</keyword>
<proteinExistence type="predicted"/>
<dbReference type="RefSeq" id="WP_136403277.1">
    <property type="nucleotide sequence ID" value="NZ_SSNZ01000004.1"/>
</dbReference>
<dbReference type="Proteomes" id="UP000307507">
    <property type="component" value="Unassembled WGS sequence"/>
</dbReference>
<protein>
    <recommendedName>
        <fullName evidence="3">tRNA_anti-like</fullName>
    </recommendedName>
</protein>
<dbReference type="AlphaFoldDB" id="A0A4S3ZVL7"/>
<evidence type="ECO:0000313" key="2">
    <source>
        <dbReference type="Proteomes" id="UP000307507"/>
    </source>
</evidence>
<comment type="caution">
    <text evidence="1">The sequence shown here is derived from an EMBL/GenBank/DDBJ whole genome shotgun (WGS) entry which is preliminary data.</text>
</comment>
<accession>A0A4S3ZVL7</accession>
<sequence length="131" mass="14870">MKRKRIVLILIVVVLLGFAGYSYLYKGHRDIASEKESYLVTANSIFDEFKVDEAKANQKYLDKTIEVYGKISSVDLEANSVIIDEKLFAVLKDKIKNGELMVLSNIKVKGRFIGYDDLLGELKMDQCTVVK</sequence>
<gene>
    <name evidence="1" type="ORF">E6C50_10975</name>
</gene>
<evidence type="ECO:0000313" key="1">
    <source>
        <dbReference type="EMBL" id="THF49868.1"/>
    </source>
</evidence>
<evidence type="ECO:0008006" key="3">
    <source>
        <dbReference type="Google" id="ProtNLM"/>
    </source>
</evidence>
<dbReference type="EMBL" id="SSNZ01000004">
    <property type="protein sequence ID" value="THF49868.1"/>
    <property type="molecule type" value="Genomic_DNA"/>
</dbReference>
<name>A0A4S3ZVL7_9FLAO</name>
<reference evidence="1 2" key="1">
    <citation type="submission" date="2019-04" db="EMBL/GenBank/DDBJ databases">
        <title>Flavobacterium sp. nov. isolated from construction timber.</title>
        <authorList>
            <person name="Lin S.-Y."/>
            <person name="Chang C.-T."/>
            <person name="Young C.-C."/>
        </authorList>
    </citation>
    <scope>NUCLEOTIDE SEQUENCE [LARGE SCALE GENOMIC DNA]</scope>
    <source>
        <strain evidence="1 2">CC-CTC003</strain>
    </source>
</reference>
<dbReference type="OrthoDB" id="1449127at2"/>